<dbReference type="AlphaFoldDB" id="A0A1W1VHU6"/>
<feature type="active site" description="Proton donor/acceptor" evidence="2">
    <location>
        <position position="129"/>
    </location>
</feature>
<evidence type="ECO:0000256" key="3">
    <source>
        <dbReference type="SAM" id="Coils"/>
    </source>
</evidence>
<dbReference type="Pfam" id="PF04203">
    <property type="entry name" value="Sortase"/>
    <property type="match status" value="1"/>
</dbReference>
<dbReference type="OrthoDB" id="1648028at2"/>
<name>A0A1W1VHU6_PEPAS</name>
<feature type="transmembrane region" description="Helical" evidence="4">
    <location>
        <begin position="12"/>
        <end position="32"/>
    </location>
</feature>
<evidence type="ECO:0000256" key="2">
    <source>
        <dbReference type="PIRSR" id="PIRSR605754-1"/>
    </source>
</evidence>
<evidence type="ECO:0000313" key="6">
    <source>
        <dbReference type="Proteomes" id="UP000192368"/>
    </source>
</evidence>
<accession>A0A1W1VHU6</accession>
<evidence type="ECO:0000313" key="5">
    <source>
        <dbReference type="EMBL" id="SMB92955.1"/>
    </source>
</evidence>
<dbReference type="GO" id="GO:0016787">
    <property type="term" value="F:hydrolase activity"/>
    <property type="evidence" value="ECO:0007669"/>
    <property type="project" value="UniProtKB-KW"/>
</dbReference>
<keyword evidence="4" id="KW-0472">Membrane</keyword>
<reference evidence="6" key="1">
    <citation type="submission" date="2017-04" db="EMBL/GenBank/DDBJ databases">
        <authorList>
            <person name="Varghese N."/>
            <person name="Submissions S."/>
        </authorList>
    </citation>
    <scope>NUCLEOTIDE SEQUENCE [LARGE SCALE GENOMIC DNA]</scope>
    <source>
        <strain evidence="6">DSM 20463</strain>
    </source>
</reference>
<keyword evidence="4" id="KW-1133">Transmembrane helix</keyword>
<dbReference type="InterPro" id="IPR042002">
    <property type="entry name" value="Sortase_C"/>
</dbReference>
<sequence length="212" mass="23986">MKREKINNGRLSAYLMIITGVVLVMVAVYYYTGTMARIEERRLQIEREKEILVQELETHSEDVVEQPEPKEERSFLPNTLGFLEIEKLEVTLPIFPDATRKSLRDGVGVIETTDAPSSEMNTTSAIAGHRGGYNAKQTFFKIDTLKSGDLIKVITADGELVYAVTGSEVIEPTDWSKFGREEDKSKLILMTCHPYPVNNKRLLVYSELVEVN</sequence>
<protein>
    <submittedName>
        <fullName evidence="5">Sortase A</fullName>
    </submittedName>
</protein>
<dbReference type="Proteomes" id="UP000192368">
    <property type="component" value="Unassembled WGS sequence"/>
</dbReference>
<dbReference type="InterPro" id="IPR023365">
    <property type="entry name" value="Sortase_dom-sf"/>
</dbReference>
<dbReference type="EMBL" id="FWWR01000017">
    <property type="protein sequence ID" value="SMB92955.1"/>
    <property type="molecule type" value="Genomic_DNA"/>
</dbReference>
<proteinExistence type="predicted"/>
<dbReference type="RefSeq" id="WP_084231510.1">
    <property type="nucleotide sequence ID" value="NZ_FWWR01000017.1"/>
</dbReference>
<dbReference type="NCBIfam" id="TIGR01076">
    <property type="entry name" value="sortase_fam"/>
    <property type="match status" value="1"/>
</dbReference>
<dbReference type="STRING" id="573058.SAMN00017477_1998"/>
<keyword evidence="4" id="KW-0812">Transmembrane</keyword>
<feature type="coiled-coil region" evidence="3">
    <location>
        <begin position="35"/>
        <end position="62"/>
    </location>
</feature>
<evidence type="ECO:0000256" key="1">
    <source>
        <dbReference type="ARBA" id="ARBA00022801"/>
    </source>
</evidence>
<keyword evidence="6" id="KW-1185">Reference proteome</keyword>
<gene>
    <name evidence="5" type="ORF">SAMN00017477_1998</name>
</gene>
<keyword evidence="1" id="KW-0378">Hydrolase</keyword>
<dbReference type="CDD" id="cd05827">
    <property type="entry name" value="Sortase_C"/>
    <property type="match status" value="1"/>
</dbReference>
<evidence type="ECO:0000256" key="4">
    <source>
        <dbReference type="SAM" id="Phobius"/>
    </source>
</evidence>
<dbReference type="Gene3D" id="2.40.260.10">
    <property type="entry name" value="Sortase"/>
    <property type="match status" value="1"/>
</dbReference>
<keyword evidence="3" id="KW-0175">Coiled coil</keyword>
<dbReference type="SUPFAM" id="SSF63817">
    <property type="entry name" value="Sortase"/>
    <property type="match status" value="1"/>
</dbReference>
<feature type="active site" description="Acyl-thioester intermediate" evidence="2">
    <location>
        <position position="192"/>
    </location>
</feature>
<organism evidence="5 6">
    <name type="scientific">Peptoniphilus asaccharolyticus DSM 20463</name>
    <dbReference type="NCBI Taxonomy" id="573058"/>
    <lineage>
        <taxon>Bacteria</taxon>
        <taxon>Bacillati</taxon>
        <taxon>Bacillota</taxon>
        <taxon>Tissierellia</taxon>
        <taxon>Tissierellales</taxon>
        <taxon>Peptoniphilaceae</taxon>
        <taxon>Peptoniphilus</taxon>
    </lineage>
</organism>
<dbReference type="InterPro" id="IPR005754">
    <property type="entry name" value="Sortase"/>
</dbReference>